<dbReference type="EMBL" id="CAUJNA010000495">
    <property type="protein sequence ID" value="CAJ1377851.1"/>
    <property type="molecule type" value="Genomic_DNA"/>
</dbReference>
<sequence>VVVPDMQVHDSLKLLEAFRRRGLAYAFAEAVSFLDYERYLVQADKLVFTKLIEDGVKPRKWTQRALELQEEENNLKCKLAPHLRSLLSGKRLMLWFGLKQGAEVRLIDDFSGSGVNSTVQACESPKPHSTDVVAALLLQLARSTNGCAAACTLRMDKFSEEPAAFA</sequence>
<dbReference type="Proteomes" id="UP001178507">
    <property type="component" value="Unassembled WGS sequence"/>
</dbReference>
<dbReference type="AlphaFoldDB" id="A0AA36MMY8"/>
<name>A0AA36MMY8_9DINO</name>
<proteinExistence type="predicted"/>
<protein>
    <submittedName>
        <fullName evidence="1">Uncharacterized protein</fullName>
    </submittedName>
</protein>
<keyword evidence="2" id="KW-1185">Reference proteome</keyword>
<evidence type="ECO:0000313" key="2">
    <source>
        <dbReference type="Proteomes" id="UP001178507"/>
    </source>
</evidence>
<gene>
    <name evidence="1" type="ORF">EVOR1521_LOCUS6551</name>
</gene>
<accession>A0AA36MMY8</accession>
<organism evidence="1 2">
    <name type="scientific">Effrenium voratum</name>
    <dbReference type="NCBI Taxonomy" id="2562239"/>
    <lineage>
        <taxon>Eukaryota</taxon>
        <taxon>Sar</taxon>
        <taxon>Alveolata</taxon>
        <taxon>Dinophyceae</taxon>
        <taxon>Suessiales</taxon>
        <taxon>Symbiodiniaceae</taxon>
        <taxon>Effrenium</taxon>
    </lineage>
</organism>
<feature type="non-terminal residue" evidence="1">
    <location>
        <position position="1"/>
    </location>
</feature>
<comment type="caution">
    <text evidence="1">The sequence shown here is derived from an EMBL/GenBank/DDBJ whole genome shotgun (WGS) entry which is preliminary data.</text>
</comment>
<evidence type="ECO:0000313" key="1">
    <source>
        <dbReference type="EMBL" id="CAJ1377851.1"/>
    </source>
</evidence>
<reference evidence="1" key="1">
    <citation type="submission" date="2023-08" db="EMBL/GenBank/DDBJ databases">
        <authorList>
            <person name="Chen Y."/>
            <person name="Shah S."/>
            <person name="Dougan E. K."/>
            <person name="Thang M."/>
            <person name="Chan C."/>
        </authorList>
    </citation>
    <scope>NUCLEOTIDE SEQUENCE</scope>
</reference>